<dbReference type="InParanoid" id="A0A6P7GZ11"/>
<feature type="non-terminal residue" evidence="1">
    <location>
        <position position="84"/>
    </location>
</feature>
<evidence type="ECO:0000313" key="1">
    <source>
        <dbReference type="RefSeq" id="XP_028154976.1"/>
    </source>
</evidence>
<gene>
    <name evidence="1" type="primary">LOC114348650</name>
</gene>
<name>A0A6P7GZ11_DIAVI</name>
<dbReference type="RefSeq" id="XP_028154976.1">
    <property type="nucleotide sequence ID" value="XM_028299175.1"/>
</dbReference>
<organism evidence="1">
    <name type="scientific">Diabrotica virgifera virgifera</name>
    <name type="common">western corn rootworm</name>
    <dbReference type="NCBI Taxonomy" id="50390"/>
    <lineage>
        <taxon>Eukaryota</taxon>
        <taxon>Metazoa</taxon>
        <taxon>Ecdysozoa</taxon>
        <taxon>Arthropoda</taxon>
        <taxon>Hexapoda</taxon>
        <taxon>Insecta</taxon>
        <taxon>Pterygota</taxon>
        <taxon>Neoptera</taxon>
        <taxon>Endopterygota</taxon>
        <taxon>Coleoptera</taxon>
        <taxon>Polyphaga</taxon>
        <taxon>Cucujiformia</taxon>
        <taxon>Chrysomeloidea</taxon>
        <taxon>Chrysomelidae</taxon>
        <taxon>Galerucinae</taxon>
        <taxon>Diabroticina</taxon>
        <taxon>Diabroticites</taxon>
        <taxon>Diabrotica</taxon>
    </lineage>
</organism>
<dbReference type="AlphaFoldDB" id="A0A6P7GZ11"/>
<sequence>KIILKDWGKKLLDIIDKDEKNPTLHKIPGAATTGLKPLENVEMQKPAKTRHVLVRPPPPSSYITPSQAKINKLEVQETDETAKL</sequence>
<proteinExistence type="predicted"/>
<protein>
    <submittedName>
        <fullName evidence="1">Uncharacterized protein LOC114348650</fullName>
    </submittedName>
</protein>
<reference evidence="1" key="1">
    <citation type="submission" date="2025-08" db="UniProtKB">
        <authorList>
            <consortium name="RefSeq"/>
        </authorList>
    </citation>
    <scope>IDENTIFICATION</scope>
    <source>
        <tissue evidence="1">Whole insect</tissue>
    </source>
</reference>
<accession>A0A6P7GZ11</accession>
<feature type="non-terminal residue" evidence="1">
    <location>
        <position position="1"/>
    </location>
</feature>